<feature type="compositionally biased region" description="Low complexity" evidence="1">
    <location>
        <begin position="1"/>
        <end position="40"/>
    </location>
</feature>
<evidence type="ECO:0000313" key="3">
    <source>
        <dbReference type="EMBL" id="KII83514.1"/>
    </source>
</evidence>
<dbReference type="Pfam" id="PF20231">
    <property type="entry name" value="DUF6589"/>
    <property type="match status" value="1"/>
</dbReference>
<feature type="compositionally biased region" description="Polar residues" evidence="1">
    <location>
        <begin position="690"/>
        <end position="714"/>
    </location>
</feature>
<feature type="domain" description="DUF6589" evidence="2">
    <location>
        <begin position="427"/>
        <end position="879"/>
    </location>
</feature>
<accession>A0A0C9T2L6</accession>
<reference evidence="3 4" key="1">
    <citation type="submission" date="2014-06" db="EMBL/GenBank/DDBJ databases">
        <title>Evolutionary Origins and Diversification of the Mycorrhizal Mutualists.</title>
        <authorList>
            <consortium name="DOE Joint Genome Institute"/>
            <consortium name="Mycorrhizal Genomics Consortium"/>
            <person name="Kohler A."/>
            <person name="Kuo A."/>
            <person name="Nagy L.G."/>
            <person name="Floudas D."/>
            <person name="Copeland A."/>
            <person name="Barry K.W."/>
            <person name="Cichocki N."/>
            <person name="Veneault-Fourrey C."/>
            <person name="LaButti K."/>
            <person name="Lindquist E.A."/>
            <person name="Lipzen A."/>
            <person name="Lundell T."/>
            <person name="Morin E."/>
            <person name="Murat C."/>
            <person name="Riley R."/>
            <person name="Ohm R."/>
            <person name="Sun H."/>
            <person name="Tunlid A."/>
            <person name="Henrissat B."/>
            <person name="Grigoriev I.V."/>
            <person name="Hibbett D.S."/>
            <person name="Martin F."/>
        </authorList>
    </citation>
    <scope>NUCLEOTIDE SEQUENCE [LARGE SCALE GENOMIC DNA]</scope>
    <source>
        <strain evidence="3 4">FD-325 SS-3</strain>
    </source>
</reference>
<evidence type="ECO:0000259" key="2">
    <source>
        <dbReference type="Pfam" id="PF20231"/>
    </source>
</evidence>
<dbReference type="HOGENOM" id="CLU_006728_0_0_1"/>
<feature type="compositionally biased region" description="Acidic residues" evidence="1">
    <location>
        <begin position="1018"/>
        <end position="1032"/>
    </location>
</feature>
<feature type="region of interest" description="Disordered" evidence="1">
    <location>
        <begin position="690"/>
        <end position="728"/>
    </location>
</feature>
<keyword evidence="4" id="KW-1185">Reference proteome</keyword>
<feature type="region of interest" description="Disordered" evidence="1">
    <location>
        <begin position="1"/>
        <end position="75"/>
    </location>
</feature>
<feature type="compositionally biased region" description="Acidic residues" evidence="1">
    <location>
        <begin position="1043"/>
        <end position="1053"/>
    </location>
</feature>
<dbReference type="OrthoDB" id="3256296at2759"/>
<organism evidence="3 4">
    <name type="scientific">Plicaturopsis crispa FD-325 SS-3</name>
    <dbReference type="NCBI Taxonomy" id="944288"/>
    <lineage>
        <taxon>Eukaryota</taxon>
        <taxon>Fungi</taxon>
        <taxon>Dikarya</taxon>
        <taxon>Basidiomycota</taxon>
        <taxon>Agaricomycotina</taxon>
        <taxon>Agaricomycetes</taxon>
        <taxon>Agaricomycetidae</taxon>
        <taxon>Amylocorticiales</taxon>
        <taxon>Amylocorticiaceae</taxon>
        <taxon>Plicatura</taxon>
        <taxon>Plicaturopsis crispa</taxon>
    </lineage>
</organism>
<feature type="compositionally biased region" description="Low complexity" evidence="1">
    <location>
        <begin position="106"/>
        <end position="118"/>
    </location>
</feature>
<feature type="region of interest" description="Disordered" evidence="1">
    <location>
        <begin position="106"/>
        <end position="128"/>
    </location>
</feature>
<sequence>MPSWPAVLSSAPSPSLPHLPFSSLSGVSSTSTPSSGAPRAAARKRKRDENIDPNDSDNPSRAEPTRKRGRGKRQSVEEKLEKFFAYLTEELKWTLGELLHHVFDSESSSKAGRAGASGSREKSVQKRRVQVLDDNSNNRRAMSHAAYVRHFLDGSGTHGPASVLEAWFRHPSGRHERDSSLMYSTTTPYTDISSVRPALSSFAAQLIAKKLVQEAEDAVKVASGLHVAISEKTGSKEATWGDIGATTMSHVQGIIQKHQPLTWYYTMQIAARKPRVREGVIAVRQKRPPEVVSTHSISSLNFARSGDARLLPSARGMLYFASSAPVDLFRYNSRAGNMPAYTSIHRMMRALSEQEAKVTEAHGRDPTTVGIIRLDNVQNYLLQRDRRIGRQNKLNIGIAATYFEAEGIDPKAFDLDDKRKRLADSPRKDLDVYKLLGLIDHEHLEIIGVLQWLYVLVHYVPELGHLKSHVSMLYRTRAAKQPLPPRATKAHPLATSGKNETVNTELKDALVDFFGQLGQSNSDFLRRLFAVGGDGLTYEKFLLLKEYLQFHDNEFESLETLEPVLEWWHTEWTDLNRIFETHYGTPLSCDPSTLGHSAAKIGRKSPPNLKKVDYYTGAQLAYLVLDVRMLDCWRLYFGTTDIFAHFTQLAAVKDLPNFEDLESIALRLYRAYMSSRAQYRAMYEADGGDEQSQWSKTVPRGSSWNGEPSETSSAGRPKPQPGNSEPFTGDRVLARSIAFMRDTMISREAAFATAEGDVGRLYETIKVMLFTFAGSSHNKYCTYLLETITNLEYECSPELRKSLLQMSLVNLTGKAGHFSAGDFIQEYFNRLLEAVAEKKGIEYGADFARKVISRNLHHMARLKTEWLDGVGLSPRSARHTDPNADAEVRTLLKAYRECELHSRRPGRSLDDSDVDDFQRGVERLMNGKLKKWVTKTTRARGLKFANTAAAPAVDNSINSTGEQDSDSDEEREDEHTAQDDDEHVSSTLASMHLVDGEFSIEPAEVDSAVHEYMAQFEAGEDDSDAGEDDDDGVSATEAPDGGSDGDGEEGTMC</sequence>
<protein>
    <recommendedName>
        <fullName evidence="2">DUF6589 domain-containing protein</fullName>
    </recommendedName>
</protein>
<feature type="region of interest" description="Disordered" evidence="1">
    <location>
        <begin position="953"/>
        <end position="1053"/>
    </location>
</feature>
<dbReference type="AlphaFoldDB" id="A0A0C9T2L6"/>
<evidence type="ECO:0000313" key="4">
    <source>
        <dbReference type="Proteomes" id="UP000053263"/>
    </source>
</evidence>
<dbReference type="EMBL" id="KN832576">
    <property type="protein sequence ID" value="KII83514.1"/>
    <property type="molecule type" value="Genomic_DNA"/>
</dbReference>
<feature type="compositionally biased region" description="Acidic residues" evidence="1">
    <location>
        <begin position="963"/>
        <end position="972"/>
    </location>
</feature>
<name>A0A0C9T2L6_PLICR</name>
<evidence type="ECO:0000256" key="1">
    <source>
        <dbReference type="SAM" id="MobiDB-lite"/>
    </source>
</evidence>
<gene>
    <name evidence="3" type="ORF">PLICRDRAFT_119348</name>
</gene>
<proteinExistence type="predicted"/>
<dbReference type="InterPro" id="IPR046496">
    <property type="entry name" value="DUF6589"/>
</dbReference>
<dbReference type="Proteomes" id="UP000053263">
    <property type="component" value="Unassembled WGS sequence"/>
</dbReference>